<dbReference type="InterPro" id="IPR050660">
    <property type="entry name" value="NEK_Ser/Thr_kinase"/>
</dbReference>
<feature type="compositionally biased region" description="Low complexity" evidence="6">
    <location>
        <begin position="642"/>
        <end position="665"/>
    </location>
</feature>
<dbReference type="Gene3D" id="1.10.510.10">
    <property type="entry name" value="Transferase(Phosphotransferase) domain 1"/>
    <property type="match status" value="1"/>
</dbReference>
<dbReference type="SMART" id="SM00220">
    <property type="entry name" value="S_TKc"/>
    <property type="match status" value="1"/>
</dbReference>
<feature type="domain" description="Protein kinase" evidence="7">
    <location>
        <begin position="15"/>
        <end position="253"/>
    </location>
</feature>
<dbReference type="AlphaFoldDB" id="A0A2T0N6S6"/>
<name>A0A2T0N6S6_9ACTN</name>
<evidence type="ECO:0000256" key="2">
    <source>
        <dbReference type="ARBA" id="ARBA00022679"/>
    </source>
</evidence>
<dbReference type="PANTHER" id="PTHR43671">
    <property type="entry name" value="SERINE/THREONINE-PROTEIN KINASE NEK"/>
    <property type="match status" value="1"/>
</dbReference>
<keyword evidence="2" id="KW-0808">Transferase</keyword>
<feature type="region of interest" description="Disordered" evidence="6">
    <location>
        <begin position="642"/>
        <end position="675"/>
    </location>
</feature>
<dbReference type="GO" id="GO:0004674">
    <property type="term" value="F:protein serine/threonine kinase activity"/>
    <property type="evidence" value="ECO:0007669"/>
    <property type="project" value="UniProtKB-EC"/>
</dbReference>
<feature type="region of interest" description="Disordered" evidence="6">
    <location>
        <begin position="464"/>
        <end position="609"/>
    </location>
</feature>
<feature type="compositionally biased region" description="Low complexity" evidence="6">
    <location>
        <begin position="377"/>
        <end position="398"/>
    </location>
</feature>
<gene>
    <name evidence="8" type="ORF">B0I32_103243</name>
</gene>
<evidence type="ECO:0000256" key="4">
    <source>
        <dbReference type="ARBA" id="ARBA00022777"/>
    </source>
</evidence>
<feature type="region of interest" description="Disordered" evidence="6">
    <location>
        <begin position="258"/>
        <end position="418"/>
    </location>
</feature>
<dbReference type="InterPro" id="IPR000719">
    <property type="entry name" value="Prot_kinase_dom"/>
</dbReference>
<sequence length="773" mass="77701">MHPLRPGDPEKLGAYDLLGRLADGPRGVAFLGKESDGEEAGDAPLRVIKLLPPAPSLGGGDDIARLSGTQRVSSSYVARVLDAGRHGEQLYVVREHIQGHSLAEVVTHDGPLDADALERVSVGVLTALTAVHLAGITHRGLTPHNVIMGPDGPRVTDIDLGEPVGEVSYRAPEQINGLGYGPYADVFSWAAIMVFAATGKPPFGPDEESVLTGEPDVGEVGVLAEPLRQVALSALGKDVGSRPTTYVALLRVLGDKRGVTGGPKAPPLQPGIAAAPGTPVGAASGPQGPFNAPNAFNAPGAPGQPGTPAPGAFGVPGAPGVPGAFNGPGAPGAADAPIEGVPVPSLPPMTGQPMPGQPPMGGPSGPPQQPWGPPSLPQGQLDGPGPMAGVPIAPAGPGAEPPPEQQRPTAVLGQTVPSRPPRRFPLGLAAAVGALALLSGVGLWGAGQYASTHRFEVVAAANPSPVGTVEAGGKGGEAPSSDQGEGQGPGQPQGQTQTQPDPGQTQAEVTVPWGVTQSADPGNDVGPMVLPNDWTSQSPATPELSTVPTPLPITTRPVAPPRVTVQPPVAQPTVTVTASTPSTPTPSNEIPPQTTETPTPTPSESGTPVPTVTVTITPTPTVTETATPVPTSTATAAPTLTWLPTTAPTSKPTATRTAPRPSLTAKPARNPHSPASVCGSGFVVKGAKEFQGGQVVLLVHQASGEGCVVTMKREDVGQKANMSAAISVQNGGNKRDNGSYEYYAGPVKLPAKGKCVRYSGSVGNAGTAGSACL</sequence>
<accession>A0A2T0N6S6</accession>
<dbReference type="PANTHER" id="PTHR43671:SF13">
    <property type="entry name" value="SERINE_THREONINE-PROTEIN KINASE NEK2"/>
    <property type="match status" value="1"/>
</dbReference>
<feature type="compositionally biased region" description="Low complexity" evidence="6">
    <location>
        <begin position="554"/>
        <end position="609"/>
    </location>
</feature>
<feature type="compositionally biased region" description="Pro residues" evidence="6">
    <location>
        <begin position="355"/>
        <end position="376"/>
    </location>
</feature>
<dbReference type="GO" id="GO:0005524">
    <property type="term" value="F:ATP binding"/>
    <property type="evidence" value="ECO:0007669"/>
    <property type="project" value="UniProtKB-KW"/>
</dbReference>
<feature type="compositionally biased region" description="Low complexity" evidence="6">
    <location>
        <begin position="492"/>
        <end position="506"/>
    </location>
</feature>
<dbReference type="Proteomes" id="UP000238312">
    <property type="component" value="Unassembled WGS sequence"/>
</dbReference>
<dbReference type="InterPro" id="IPR011009">
    <property type="entry name" value="Kinase-like_dom_sf"/>
</dbReference>
<evidence type="ECO:0000256" key="1">
    <source>
        <dbReference type="ARBA" id="ARBA00012513"/>
    </source>
</evidence>
<feature type="compositionally biased region" description="Low complexity" evidence="6">
    <location>
        <begin position="286"/>
        <end position="337"/>
    </location>
</feature>
<evidence type="ECO:0000259" key="7">
    <source>
        <dbReference type="PROSITE" id="PS50011"/>
    </source>
</evidence>
<dbReference type="RefSeq" id="WP_106236471.1">
    <property type="nucleotide sequence ID" value="NZ_PVNG01000003.1"/>
</dbReference>
<evidence type="ECO:0000313" key="8">
    <source>
        <dbReference type="EMBL" id="PRX68282.1"/>
    </source>
</evidence>
<dbReference type="PROSITE" id="PS50011">
    <property type="entry name" value="PROTEIN_KINASE_DOM"/>
    <property type="match status" value="1"/>
</dbReference>
<evidence type="ECO:0000313" key="9">
    <source>
        <dbReference type="Proteomes" id="UP000238312"/>
    </source>
</evidence>
<comment type="caution">
    <text evidence="8">The sequence shown here is derived from an EMBL/GenBank/DDBJ whole genome shotgun (WGS) entry which is preliminary data.</text>
</comment>
<evidence type="ECO:0000256" key="6">
    <source>
        <dbReference type="SAM" id="MobiDB-lite"/>
    </source>
</evidence>
<protein>
    <recommendedName>
        <fullName evidence="1">non-specific serine/threonine protein kinase</fullName>
        <ecNumber evidence="1">2.7.11.1</ecNumber>
    </recommendedName>
</protein>
<keyword evidence="3" id="KW-0547">Nucleotide-binding</keyword>
<evidence type="ECO:0000256" key="5">
    <source>
        <dbReference type="ARBA" id="ARBA00022840"/>
    </source>
</evidence>
<evidence type="ECO:0000256" key="3">
    <source>
        <dbReference type="ARBA" id="ARBA00022741"/>
    </source>
</evidence>
<dbReference type="SUPFAM" id="SSF56112">
    <property type="entry name" value="Protein kinase-like (PK-like)"/>
    <property type="match status" value="1"/>
</dbReference>
<feature type="compositionally biased region" description="Polar residues" evidence="6">
    <location>
        <begin position="533"/>
        <end position="548"/>
    </location>
</feature>
<dbReference type="EMBL" id="PVNG01000003">
    <property type="protein sequence ID" value="PRX68282.1"/>
    <property type="molecule type" value="Genomic_DNA"/>
</dbReference>
<organism evidence="8 9">
    <name type="scientific">Nonomuraea fuscirosea</name>
    <dbReference type="NCBI Taxonomy" id="1291556"/>
    <lineage>
        <taxon>Bacteria</taxon>
        <taxon>Bacillati</taxon>
        <taxon>Actinomycetota</taxon>
        <taxon>Actinomycetes</taxon>
        <taxon>Streptosporangiales</taxon>
        <taxon>Streptosporangiaceae</taxon>
        <taxon>Nonomuraea</taxon>
    </lineage>
</organism>
<dbReference type="Pfam" id="PF00069">
    <property type="entry name" value="Pkinase"/>
    <property type="match status" value="1"/>
</dbReference>
<keyword evidence="5" id="KW-0067">ATP-binding</keyword>
<keyword evidence="9" id="KW-1185">Reference proteome</keyword>
<keyword evidence="4 8" id="KW-0418">Kinase</keyword>
<dbReference type="EC" id="2.7.11.1" evidence="1"/>
<proteinExistence type="predicted"/>
<reference evidence="8 9" key="1">
    <citation type="submission" date="2018-03" db="EMBL/GenBank/DDBJ databases">
        <title>Genomic Encyclopedia of Type Strains, Phase III (KMG-III): the genomes of soil and plant-associated and newly described type strains.</title>
        <authorList>
            <person name="Whitman W."/>
        </authorList>
    </citation>
    <scope>NUCLEOTIDE SEQUENCE [LARGE SCALE GENOMIC DNA]</scope>
    <source>
        <strain evidence="8 9">CGMCC 4.7104</strain>
    </source>
</reference>